<feature type="transmembrane region" description="Helical" evidence="1">
    <location>
        <begin position="6"/>
        <end position="29"/>
    </location>
</feature>
<gene>
    <name evidence="2" type="ORF">IX56_03005</name>
</gene>
<keyword evidence="1" id="KW-1133">Transmembrane helix</keyword>
<feature type="transmembrane region" description="Helical" evidence="1">
    <location>
        <begin position="41"/>
        <end position="61"/>
    </location>
</feature>
<dbReference type="RefSeq" id="WP_036707316.1">
    <property type="nucleotide sequence ID" value="NZ_JRKQ01000008.1"/>
</dbReference>
<organism evidence="2 3">
    <name type="scientific">Paracoccus sanguinis</name>
    <dbReference type="NCBI Taxonomy" id="1545044"/>
    <lineage>
        <taxon>Bacteria</taxon>
        <taxon>Pseudomonadati</taxon>
        <taxon>Pseudomonadota</taxon>
        <taxon>Alphaproteobacteria</taxon>
        <taxon>Rhodobacterales</taxon>
        <taxon>Paracoccaceae</taxon>
        <taxon>Paracoccus</taxon>
    </lineage>
</organism>
<evidence type="ECO:0000313" key="2">
    <source>
        <dbReference type="EMBL" id="KGJ23248.1"/>
    </source>
</evidence>
<evidence type="ECO:0000313" key="3">
    <source>
        <dbReference type="Proteomes" id="UP000029858"/>
    </source>
</evidence>
<feature type="transmembrane region" description="Helical" evidence="1">
    <location>
        <begin position="67"/>
        <end position="85"/>
    </location>
</feature>
<dbReference type="AlphaFoldDB" id="A0A099GMA6"/>
<dbReference type="EMBL" id="JRKQ01000008">
    <property type="protein sequence ID" value="KGJ23248.1"/>
    <property type="molecule type" value="Genomic_DNA"/>
</dbReference>
<sequence>MDAVNVLLQLPFEVIASLAMGYIGYRLAFAGRSKGHQAFDTVCLVLVFAAIGKASTAYSAGTPSARILQGCAMVVVSALLWRLWVRSLVRKGLGRLGISESDTLPTLWQSINASPAAEQVVRIVVRLTDGSAVISEGMHRFRGSPFKAWTAGEDGAIAIHVTGVRSSLAADWEDVPLAKNGQFDLTYIPASRIADVEITLQP</sequence>
<dbReference type="Proteomes" id="UP000029858">
    <property type="component" value="Unassembled WGS sequence"/>
</dbReference>
<proteinExistence type="predicted"/>
<protein>
    <submittedName>
        <fullName evidence="2">Uncharacterized protein</fullName>
    </submittedName>
</protein>
<accession>A0A099GMA6</accession>
<evidence type="ECO:0000256" key="1">
    <source>
        <dbReference type="SAM" id="Phobius"/>
    </source>
</evidence>
<comment type="caution">
    <text evidence="2">The sequence shown here is derived from an EMBL/GenBank/DDBJ whole genome shotgun (WGS) entry which is preliminary data.</text>
</comment>
<reference evidence="2 3" key="2">
    <citation type="submission" date="2014-10" db="EMBL/GenBank/DDBJ databases">
        <title>Paracoccus sanguinis sp. nov., isolated from clinical specimens of New York State patients.</title>
        <authorList>
            <person name="Mingle L.A."/>
            <person name="Cole J.A."/>
            <person name="Lapierre P."/>
            <person name="Musser K.A."/>
        </authorList>
    </citation>
    <scope>NUCLEOTIDE SEQUENCE [LARGE SCALE GENOMIC DNA]</scope>
    <source>
        <strain evidence="2 3">5503</strain>
    </source>
</reference>
<reference evidence="2 3" key="1">
    <citation type="submission" date="2014-09" db="EMBL/GenBank/DDBJ databases">
        <authorList>
            <person name="McGinnis J.M."/>
            <person name="Wolfgang W.J."/>
        </authorList>
    </citation>
    <scope>NUCLEOTIDE SEQUENCE [LARGE SCALE GENOMIC DNA]</scope>
    <source>
        <strain evidence="2 3">5503</strain>
    </source>
</reference>
<keyword evidence="1" id="KW-0472">Membrane</keyword>
<name>A0A099GMA6_9RHOB</name>
<keyword evidence="1" id="KW-0812">Transmembrane</keyword>